<dbReference type="RefSeq" id="WP_076689047.1">
    <property type="nucleotide sequence ID" value="NZ_CP018762.1"/>
</dbReference>
<feature type="chain" id="PRO_5039267630" evidence="1">
    <location>
        <begin position="37"/>
        <end position="88"/>
    </location>
</feature>
<keyword evidence="3" id="KW-1185">Reference proteome</keyword>
<evidence type="ECO:0000313" key="2">
    <source>
        <dbReference type="EMBL" id="APZ33313.1"/>
    </source>
</evidence>
<reference evidence="2 3" key="1">
    <citation type="submission" date="2016-12" db="EMBL/GenBank/DDBJ databases">
        <title>Complete genome sequence of Microbacterium aurum KACC 15219.</title>
        <authorList>
            <person name="Jung Y."/>
            <person name="Shin J.-H."/>
            <person name="Lee Y.-J."/>
            <person name="Yi H."/>
            <person name="Bahn Y.-S."/>
            <person name="Kim J.F."/>
            <person name="Lee D.-W."/>
        </authorList>
    </citation>
    <scope>NUCLEOTIDE SEQUENCE [LARGE SCALE GENOMIC DNA]</scope>
    <source>
        <strain evidence="2 3">KACC 15219</strain>
    </source>
</reference>
<evidence type="ECO:0000256" key="1">
    <source>
        <dbReference type="SAM" id="SignalP"/>
    </source>
</evidence>
<keyword evidence="1" id="KW-0732">Signal</keyword>
<organism evidence="2 3">
    <name type="scientific">Microbacterium aurum</name>
    <dbReference type="NCBI Taxonomy" id="36805"/>
    <lineage>
        <taxon>Bacteria</taxon>
        <taxon>Bacillati</taxon>
        <taxon>Actinomycetota</taxon>
        <taxon>Actinomycetes</taxon>
        <taxon>Micrococcales</taxon>
        <taxon>Microbacteriaceae</taxon>
        <taxon>Microbacterium</taxon>
    </lineage>
</organism>
<gene>
    <name evidence="2" type="ORF">BOH66_02675</name>
</gene>
<name>A0A1P8U5C9_9MICO</name>
<dbReference type="Proteomes" id="UP000187185">
    <property type="component" value="Chromosome"/>
</dbReference>
<feature type="signal peptide" evidence="1">
    <location>
        <begin position="1"/>
        <end position="36"/>
    </location>
</feature>
<dbReference type="AlphaFoldDB" id="A0A1P8U5C9"/>
<protein>
    <submittedName>
        <fullName evidence="2">Uncharacterized protein</fullName>
    </submittedName>
</protein>
<dbReference type="EMBL" id="CP018762">
    <property type="protein sequence ID" value="APZ33313.1"/>
    <property type="molecule type" value="Genomic_DNA"/>
</dbReference>
<sequence>MTSLARKDLAATNRTKTRLTSAIIATILAVSGSVVAAAPASAASRIVGPFQSMTHCQAERRLWIREGYSPQACIKGPNNVTYYFWVDY</sequence>
<evidence type="ECO:0000313" key="3">
    <source>
        <dbReference type="Proteomes" id="UP000187185"/>
    </source>
</evidence>
<proteinExistence type="predicted"/>
<dbReference type="KEGG" id="maur:BOH66_02675"/>
<accession>A0A1P8U5C9</accession>